<accession>A0ABW4R1M0</accession>
<dbReference type="Proteomes" id="UP001597197">
    <property type="component" value="Unassembled WGS sequence"/>
</dbReference>
<organism evidence="2 3">
    <name type="scientific">Hymenobacter bucti</name>
    <dbReference type="NCBI Taxonomy" id="1844114"/>
    <lineage>
        <taxon>Bacteria</taxon>
        <taxon>Pseudomonadati</taxon>
        <taxon>Bacteroidota</taxon>
        <taxon>Cytophagia</taxon>
        <taxon>Cytophagales</taxon>
        <taxon>Hymenobacteraceae</taxon>
        <taxon>Hymenobacter</taxon>
    </lineage>
</organism>
<dbReference type="PROSITE" id="PS51736">
    <property type="entry name" value="RECOMBINASES_3"/>
    <property type="match status" value="1"/>
</dbReference>
<reference evidence="3" key="1">
    <citation type="journal article" date="2019" name="Int. J. Syst. Evol. Microbiol.">
        <title>The Global Catalogue of Microorganisms (GCM) 10K type strain sequencing project: providing services to taxonomists for standard genome sequencing and annotation.</title>
        <authorList>
            <consortium name="The Broad Institute Genomics Platform"/>
            <consortium name="The Broad Institute Genome Sequencing Center for Infectious Disease"/>
            <person name="Wu L."/>
            <person name="Ma J."/>
        </authorList>
    </citation>
    <scope>NUCLEOTIDE SEQUENCE [LARGE SCALE GENOMIC DNA]</scope>
    <source>
        <strain evidence="3">CGMCC 1.15795</strain>
    </source>
</reference>
<dbReference type="EMBL" id="JBHUFD010000019">
    <property type="protein sequence ID" value="MFD1875674.1"/>
    <property type="molecule type" value="Genomic_DNA"/>
</dbReference>
<comment type="caution">
    <text evidence="2">The sequence shown here is derived from an EMBL/GenBank/DDBJ whole genome shotgun (WGS) entry which is preliminary data.</text>
</comment>
<feature type="domain" description="Resolvase/invertase-type recombinase catalytic" evidence="1">
    <location>
        <begin position="1"/>
        <end position="45"/>
    </location>
</feature>
<dbReference type="RefSeq" id="WP_382319762.1">
    <property type="nucleotide sequence ID" value="NZ_JBHUIA010000011.1"/>
</dbReference>
<gene>
    <name evidence="2" type="ORF">ACFSDX_24800</name>
</gene>
<evidence type="ECO:0000259" key="1">
    <source>
        <dbReference type="PROSITE" id="PS51736"/>
    </source>
</evidence>
<name>A0ABW4R1M0_9BACT</name>
<keyword evidence="3" id="KW-1185">Reference proteome</keyword>
<evidence type="ECO:0000313" key="2">
    <source>
        <dbReference type="EMBL" id="MFD1875674.1"/>
    </source>
</evidence>
<protein>
    <recommendedName>
        <fullName evidence="1">Resolvase/invertase-type recombinase catalytic domain-containing protein</fullName>
    </recommendedName>
</protein>
<proteinExistence type="predicted"/>
<dbReference type="InterPro" id="IPR006119">
    <property type="entry name" value="Resolv_N"/>
</dbReference>
<sequence length="45" mass="4711">MAHLRVSTQKQGLSGLSLEAQRAAVSTFSQATPLVAEVVEVKSGK</sequence>
<evidence type="ECO:0000313" key="3">
    <source>
        <dbReference type="Proteomes" id="UP001597197"/>
    </source>
</evidence>